<dbReference type="GO" id="GO:0030163">
    <property type="term" value="P:protein catabolic process"/>
    <property type="evidence" value="ECO:0007669"/>
    <property type="project" value="UniProtKB-UniRule"/>
</dbReference>
<keyword evidence="4 15" id="KW-0012">Acyltransferase</keyword>
<dbReference type="EC" id="2.3.2.6" evidence="10 15"/>
<dbReference type="InterPro" id="IPR004616">
    <property type="entry name" value="Leu/Phe-tRNA_Trfase"/>
</dbReference>
<evidence type="ECO:0000256" key="13">
    <source>
        <dbReference type="ARBA" id="ARBA00077165"/>
    </source>
</evidence>
<dbReference type="InterPro" id="IPR016181">
    <property type="entry name" value="Acyl_CoA_acyltransferase"/>
</dbReference>
<evidence type="ECO:0000313" key="17">
    <source>
        <dbReference type="Proteomes" id="UP001169862"/>
    </source>
</evidence>
<dbReference type="GO" id="GO:0005737">
    <property type="term" value="C:cytoplasm"/>
    <property type="evidence" value="ECO:0007669"/>
    <property type="project" value="UniProtKB-SubCell"/>
</dbReference>
<dbReference type="Gene3D" id="3.40.630.70">
    <property type="entry name" value="Leucyl/phenylalanyl-tRNA-protein transferase, C-terminal domain"/>
    <property type="match status" value="1"/>
</dbReference>
<comment type="catalytic activity">
    <reaction evidence="5 15">
        <text>L-phenylalanyl-tRNA(Phe) + an N-terminal L-alpha-aminoacyl-[protein] = an N-terminal L-phenylalanyl-L-alpha-aminoacyl-[protein] + tRNA(Phe)</text>
        <dbReference type="Rhea" id="RHEA:43632"/>
        <dbReference type="Rhea" id="RHEA-COMP:9668"/>
        <dbReference type="Rhea" id="RHEA-COMP:9699"/>
        <dbReference type="Rhea" id="RHEA-COMP:10636"/>
        <dbReference type="Rhea" id="RHEA-COMP:10637"/>
        <dbReference type="ChEBI" id="CHEBI:78442"/>
        <dbReference type="ChEBI" id="CHEBI:78531"/>
        <dbReference type="ChEBI" id="CHEBI:78597"/>
        <dbReference type="ChEBI" id="CHEBI:83561"/>
        <dbReference type="EC" id="2.3.2.6"/>
    </reaction>
</comment>
<reference evidence="16" key="1">
    <citation type="submission" date="2023-07" db="EMBL/GenBank/DDBJ databases">
        <title>Genome content predicts the carbon catabolic preferences of heterotrophic bacteria.</title>
        <authorList>
            <person name="Gralka M."/>
        </authorList>
    </citation>
    <scope>NUCLEOTIDE SEQUENCE</scope>
    <source>
        <strain evidence="16">I2M16</strain>
    </source>
</reference>
<dbReference type="EMBL" id="JAUOPG010000001">
    <property type="protein sequence ID" value="MDO6452391.1"/>
    <property type="molecule type" value="Genomic_DNA"/>
</dbReference>
<keyword evidence="3 15" id="KW-0808">Transferase</keyword>
<dbReference type="Gene3D" id="3.30.70.3550">
    <property type="entry name" value="Leucyl/phenylalanyl-tRNA-protein transferase, N-terminal domain"/>
    <property type="match status" value="1"/>
</dbReference>
<sequence length="230" mass="26125">MIPWLSPTHLDFPPVDDALQEPNGLLAAGGDLSAQRLVNAYRHGIFPWFSEDEPILWWSPNPRCVLKPSDIYISKSMKKHIKKHAWNVTFDHAFNSVIEHCSALREESGTWITDEIITAYQSLHQLGVAHSVEVWSEHGELIGGLYGLAMGKLFFGESMFSLRPNASKVAFIKLARQLNTWGYPLIDCQVHNPHLESLGAIGISRDEFLLYINSYIDSEPEHQWIFDHSC</sequence>
<dbReference type="RefSeq" id="WP_303548394.1">
    <property type="nucleotide sequence ID" value="NZ_JAUOPG010000001.1"/>
</dbReference>
<dbReference type="GO" id="GO:0008914">
    <property type="term" value="F:leucyl-tRNA--protein transferase activity"/>
    <property type="evidence" value="ECO:0007669"/>
    <property type="project" value="UniProtKB-UniRule"/>
</dbReference>
<evidence type="ECO:0000256" key="7">
    <source>
        <dbReference type="ARBA" id="ARBA00051538"/>
    </source>
</evidence>
<dbReference type="InterPro" id="IPR042221">
    <property type="entry name" value="Leu/Phe-tRNA_Trfase_N"/>
</dbReference>
<dbReference type="HAMAP" id="MF_00688">
    <property type="entry name" value="Leu_Phe_trans"/>
    <property type="match status" value="1"/>
</dbReference>
<dbReference type="InterPro" id="IPR042203">
    <property type="entry name" value="Leu/Phe-tRNA_Trfase_C"/>
</dbReference>
<evidence type="ECO:0000256" key="12">
    <source>
        <dbReference type="ARBA" id="ARBA00077136"/>
    </source>
</evidence>
<evidence type="ECO:0000256" key="2">
    <source>
        <dbReference type="ARBA" id="ARBA00022490"/>
    </source>
</evidence>
<dbReference type="Pfam" id="PF03588">
    <property type="entry name" value="Leu_Phe_trans"/>
    <property type="match status" value="1"/>
</dbReference>
<evidence type="ECO:0000256" key="9">
    <source>
        <dbReference type="ARBA" id="ARBA00061535"/>
    </source>
</evidence>
<name>A0AAW7XDY9_9GAMM</name>
<dbReference type="AlphaFoldDB" id="A0AAW7XDY9"/>
<evidence type="ECO:0000256" key="8">
    <source>
        <dbReference type="ARBA" id="ARBA00054043"/>
    </source>
</evidence>
<evidence type="ECO:0000256" key="6">
    <source>
        <dbReference type="ARBA" id="ARBA00050652"/>
    </source>
</evidence>
<evidence type="ECO:0000256" key="11">
    <source>
        <dbReference type="ARBA" id="ARBA00074372"/>
    </source>
</evidence>
<organism evidence="16 17">
    <name type="scientific">Neptunomonas phycophila</name>
    <dbReference type="NCBI Taxonomy" id="1572645"/>
    <lineage>
        <taxon>Bacteria</taxon>
        <taxon>Pseudomonadati</taxon>
        <taxon>Pseudomonadota</taxon>
        <taxon>Gammaproteobacteria</taxon>
        <taxon>Oceanospirillales</taxon>
        <taxon>Oceanospirillaceae</taxon>
        <taxon>Neptunomonas</taxon>
    </lineage>
</organism>
<evidence type="ECO:0000256" key="3">
    <source>
        <dbReference type="ARBA" id="ARBA00022679"/>
    </source>
</evidence>
<evidence type="ECO:0000313" key="16">
    <source>
        <dbReference type="EMBL" id="MDO6452391.1"/>
    </source>
</evidence>
<gene>
    <name evidence="15 16" type="primary">aat</name>
    <name evidence="16" type="ORF">Q4490_02330</name>
</gene>
<dbReference type="Proteomes" id="UP001169862">
    <property type="component" value="Unassembled WGS sequence"/>
</dbReference>
<dbReference type="PANTHER" id="PTHR30098">
    <property type="entry name" value="LEUCYL/PHENYLALANYL-TRNA--PROTEIN TRANSFERASE"/>
    <property type="match status" value="1"/>
</dbReference>
<evidence type="ECO:0000256" key="4">
    <source>
        <dbReference type="ARBA" id="ARBA00023315"/>
    </source>
</evidence>
<evidence type="ECO:0000256" key="10">
    <source>
        <dbReference type="ARBA" id="ARBA00066767"/>
    </source>
</evidence>
<evidence type="ECO:0000256" key="5">
    <source>
        <dbReference type="ARBA" id="ARBA00050607"/>
    </source>
</evidence>
<dbReference type="FunFam" id="3.30.70.3550:FF:000001">
    <property type="entry name" value="Leucyl/phenylalanyl-tRNA--protein transferase"/>
    <property type="match status" value="1"/>
</dbReference>
<protein>
    <recommendedName>
        <fullName evidence="11 15">Leucyl/phenylalanyl-tRNA--protein transferase</fullName>
        <ecNumber evidence="10 15">2.3.2.6</ecNumber>
    </recommendedName>
    <alternativeName>
        <fullName evidence="12 15">L/F-transferase</fullName>
    </alternativeName>
    <alternativeName>
        <fullName evidence="13 15">Leucyltransferase</fullName>
    </alternativeName>
    <alternativeName>
        <fullName evidence="14 15">Phenyalanyltransferase</fullName>
    </alternativeName>
</protein>
<comment type="function">
    <text evidence="8 15">Functions in the N-end rule pathway of protein degradation where it conjugates Leu, Phe and, less efficiently, Met from aminoacyl-tRNAs to the N-termini of proteins containing an N-terminal arginine or lysine.</text>
</comment>
<keyword evidence="2 15" id="KW-0963">Cytoplasm</keyword>
<evidence type="ECO:0000256" key="1">
    <source>
        <dbReference type="ARBA" id="ARBA00004496"/>
    </source>
</evidence>
<comment type="subcellular location">
    <subcellularLocation>
        <location evidence="1 15">Cytoplasm</location>
    </subcellularLocation>
</comment>
<evidence type="ECO:0000256" key="15">
    <source>
        <dbReference type="HAMAP-Rule" id="MF_00688"/>
    </source>
</evidence>
<comment type="similarity">
    <text evidence="9 15">Belongs to the L/F-transferase family.</text>
</comment>
<evidence type="ECO:0000256" key="14">
    <source>
        <dbReference type="ARBA" id="ARBA00083640"/>
    </source>
</evidence>
<dbReference type="SUPFAM" id="SSF55729">
    <property type="entry name" value="Acyl-CoA N-acyltransferases (Nat)"/>
    <property type="match status" value="1"/>
</dbReference>
<dbReference type="PANTHER" id="PTHR30098:SF2">
    <property type="entry name" value="LEUCYL_PHENYLALANYL-TRNA--PROTEIN TRANSFERASE"/>
    <property type="match status" value="1"/>
</dbReference>
<accession>A0AAW7XDY9</accession>
<comment type="caution">
    <text evidence="16">The sequence shown here is derived from an EMBL/GenBank/DDBJ whole genome shotgun (WGS) entry which is preliminary data.</text>
</comment>
<proteinExistence type="inferred from homology"/>
<dbReference type="NCBIfam" id="TIGR00667">
    <property type="entry name" value="aat"/>
    <property type="match status" value="1"/>
</dbReference>
<comment type="catalytic activity">
    <reaction evidence="7 15">
        <text>N-terminal L-lysyl-[protein] + L-leucyl-tRNA(Leu) = N-terminal L-leucyl-L-lysyl-[protein] + tRNA(Leu) + H(+)</text>
        <dbReference type="Rhea" id="RHEA:12340"/>
        <dbReference type="Rhea" id="RHEA-COMP:9613"/>
        <dbReference type="Rhea" id="RHEA-COMP:9622"/>
        <dbReference type="Rhea" id="RHEA-COMP:12670"/>
        <dbReference type="Rhea" id="RHEA-COMP:12671"/>
        <dbReference type="ChEBI" id="CHEBI:15378"/>
        <dbReference type="ChEBI" id="CHEBI:65249"/>
        <dbReference type="ChEBI" id="CHEBI:78442"/>
        <dbReference type="ChEBI" id="CHEBI:78494"/>
        <dbReference type="ChEBI" id="CHEBI:133043"/>
        <dbReference type="EC" id="2.3.2.6"/>
    </reaction>
</comment>
<comment type="catalytic activity">
    <reaction evidence="6 15">
        <text>N-terminal L-arginyl-[protein] + L-leucyl-tRNA(Leu) = N-terminal L-leucyl-L-arginyl-[protein] + tRNA(Leu) + H(+)</text>
        <dbReference type="Rhea" id="RHEA:50416"/>
        <dbReference type="Rhea" id="RHEA-COMP:9613"/>
        <dbReference type="Rhea" id="RHEA-COMP:9622"/>
        <dbReference type="Rhea" id="RHEA-COMP:12672"/>
        <dbReference type="Rhea" id="RHEA-COMP:12673"/>
        <dbReference type="ChEBI" id="CHEBI:15378"/>
        <dbReference type="ChEBI" id="CHEBI:64719"/>
        <dbReference type="ChEBI" id="CHEBI:78442"/>
        <dbReference type="ChEBI" id="CHEBI:78494"/>
        <dbReference type="ChEBI" id="CHEBI:133044"/>
        <dbReference type="EC" id="2.3.2.6"/>
    </reaction>
</comment>